<dbReference type="SUPFAM" id="SSF52374">
    <property type="entry name" value="Nucleotidylyl transferase"/>
    <property type="match status" value="1"/>
</dbReference>
<feature type="region of interest" description="Disordered" evidence="13">
    <location>
        <begin position="666"/>
        <end position="705"/>
    </location>
</feature>
<proteinExistence type="inferred from homology"/>
<evidence type="ECO:0000256" key="12">
    <source>
        <dbReference type="SAM" id="Coils"/>
    </source>
</evidence>
<evidence type="ECO:0000256" key="11">
    <source>
        <dbReference type="ARBA" id="ARBA00039362"/>
    </source>
</evidence>
<dbReference type="NCBIfam" id="TIGR00435">
    <property type="entry name" value="cysS"/>
    <property type="match status" value="1"/>
</dbReference>
<evidence type="ECO:0000256" key="8">
    <source>
        <dbReference type="ARBA" id="ARBA00022917"/>
    </source>
</evidence>
<dbReference type="GO" id="GO:0005737">
    <property type="term" value="C:cytoplasm"/>
    <property type="evidence" value="ECO:0007669"/>
    <property type="project" value="TreeGrafter"/>
</dbReference>
<reference evidence="15" key="1">
    <citation type="journal article" date="2024" name="Gigascience">
        <title>Chromosome-level genome of the poultry shaft louse Menopon gallinae provides insight into the host-switching and adaptive evolution of parasitic lice.</title>
        <authorList>
            <person name="Xu Y."/>
            <person name="Ma L."/>
            <person name="Liu S."/>
            <person name="Liang Y."/>
            <person name="Liu Q."/>
            <person name="He Z."/>
            <person name="Tian L."/>
            <person name="Duan Y."/>
            <person name="Cai W."/>
            <person name="Li H."/>
            <person name="Song F."/>
        </authorList>
    </citation>
    <scope>NUCLEOTIDE SEQUENCE</scope>
    <source>
        <strain evidence="15">Cailab_2023a</strain>
    </source>
</reference>
<keyword evidence="5" id="KW-0547">Nucleotide-binding</keyword>
<evidence type="ECO:0000256" key="7">
    <source>
        <dbReference type="ARBA" id="ARBA00022840"/>
    </source>
</evidence>
<evidence type="ECO:0000256" key="2">
    <source>
        <dbReference type="ARBA" id="ARBA00012832"/>
    </source>
</evidence>
<dbReference type="GO" id="GO:0005524">
    <property type="term" value="F:ATP binding"/>
    <property type="evidence" value="ECO:0007669"/>
    <property type="project" value="UniProtKB-KW"/>
</dbReference>
<dbReference type="PANTHER" id="PTHR10890:SF3">
    <property type="entry name" value="CYSTEINE--TRNA LIGASE, CYTOPLASMIC"/>
    <property type="match status" value="1"/>
</dbReference>
<protein>
    <recommendedName>
        <fullName evidence="11">Cysteine--tRNA ligase, cytoplasmic</fullName>
        <ecNumber evidence="2">6.1.1.16</ecNumber>
    </recommendedName>
    <alternativeName>
        <fullName evidence="10">Cysteinyl-tRNA synthetase</fullName>
    </alternativeName>
</protein>
<dbReference type="Gene3D" id="3.40.50.620">
    <property type="entry name" value="HUPs"/>
    <property type="match status" value="1"/>
</dbReference>
<dbReference type="PANTHER" id="PTHR10890">
    <property type="entry name" value="CYSTEINYL-TRNA SYNTHETASE"/>
    <property type="match status" value="1"/>
</dbReference>
<dbReference type="InterPro" id="IPR009080">
    <property type="entry name" value="tRNAsynth_Ia_anticodon-bd"/>
</dbReference>
<feature type="domain" description="tRNA synthetases class I catalytic" evidence="14">
    <location>
        <begin position="35"/>
        <end position="443"/>
    </location>
</feature>
<gene>
    <name evidence="15" type="ORF">PYX00_006009</name>
</gene>
<keyword evidence="4" id="KW-0479">Metal-binding</keyword>
<evidence type="ECO:0000256" key="1">
    <source>
        <dbReference type="ARBA" id="ARBA00001947"/>
    </source>
</evidence>
<dbReference type="InterPro" id="IPR032678">
    <property type="entry name" value="tRNA-synt_1_cat_dom"/>
</dbReference>
<keyword evidence="9" id="KW-0030">Aminoacyl-tRNA synthetase</keyword>
<keyword evidence="12" id="KW-0175">Coiled coil</keyword>
<dbReference type="GO" id="GO:0006423">
    <property type="term" value="P:cysteinyl-tRNA aminoacylation"/>
    <property type="evidence" value="ECO:0007669"/>
    <property type="project" value="InterPro"/>
</dbReference>
<sequence>MSKRNLAPWSLPSKTNKAVLKLYNSFTRQKEEFIPQDENRVLWYSCGPTVYDASHMGHARSYISFDILRRVLSNYFGYNILYVMNITDIDDKIIKRARQNHLYETYVSANHSSEKILADAKVAEDLLKNELKNVTDPDKKTLMTTTLDKISKAVAAVEASIKTNDAENIKKSTENLLKEARDSLSNWLDKTEGEKVSEHSIFSALSKYWEAAFHKDMDALNVLPPDVLTRVSEYIPEIIEYIKRIIDNGLAYESNGSVYFDVAKFDSKENHFYAKLVPEAYGDFKSLNEGEGDLCISEERLSEKKSPNDFALWKCSKSGEPWWDSPWGRGRPGWHIECSVMASAICGGQIDIHTGGVDLKFPHHDNEIAQAEAYYDSNDWVKYFLHSGHLTISGCKMSKSLKNFITIQEALKTNSARQLRLAFLLHSWKDTLDYSPNTMEMAVQYEKLLNEFFLTVKDLNRKKAAEVTPDDFQKWSQSELDLNKKFLAAKNSVHVALCDNIDTRTVCDTIRDLIGFCNVYLRDHSSPNRILLRDVAQYITDIFTVFGVIPKQRELGFRSLSTADSANSEELIMPYLGALSEFRDTIRLEARQLKANNILVECDKLRDDILPNLGVRLEDIEGRPSAVKLVDREILLKEREMKKNLEREKQAEKERRKQELAAAEALKEAQRRIPPSEMFKSETDKYSKFDDNGLPTHDAEGKEISKGQLKKLAKLQQQQEKKYNEYLASQSAVSNGNA</sequence>
<dbReference type="InterPro" id="IPR015803">
    <property type="entry name" value="Cys-tRNA-ligase"/>
</dbReference>
<accession>A0AAW2HUU1</accession>
<keyword evidence="6" id="KW-0862">Zinc</keyword>
<comment type="caution">
    <text evidence="15">The sequence shown here is derived from an EMBL/GenBank/DDBJ whole genome shotgun (WGS) entry which is preliminary data.</text>
</comment>
<dbReference type="InterPro" id="IPR024909">
    <property type="entry name" value="Cys-tRNA/MSH_ligase"/>
</dbReference>
<evidence type="ECO:0000256" key="9">
    <source>
        <dbReference type="ARBA" id="ARBA00023146"/>
    </source>
</evidence>
<keyword evidence="7" id="KW-0067">ATP-binding</keyword>
<organism evidence="15">
    <name type="scientific">Menopon gallinae</name>
    <name type="common">poultry shaft louse</name>
    <dbReference type="NCBI Taxonomy" id="328185"/>
    <lineage>
        <taxon>Eukaryota</taxon>
        <taxon>Metazoa</taxon>
        <taxon>Ecdysozoa</taxon>
        <taxon>Arthropoda</taxon>
        <taxon>Hexapoda</taxon>
        <taxon>Insecta</taxon>
        <taxon>Pterygota</taxon>
        <taxon>Neoptera</taxon>
        <taxon>Paraneoptera</taxon>
        <taxon>Psocodea</taxon>
        <taxon>Troctomorpha</taxon>
        <taxon>Phthiraptera</taxon>
        <taxon>Amblycera</taxon>
        <taxon>Menoponidae</taxon>
        <taxon>Menopon</taxon>
    </lineage>
</organism>
<dbReference type="PRINTS" id="PR00983">
    <property type="entry name" value="TRNASYNTHCYS"/>
</dbReference>
<feature type="compositionally biased region" description="Basic and acidic residues" evidence="13">
    <location>
        <begin position="679"/>
        <end position="705"/>
    </location>
</feature>
<evidence type="ECO:0000256" key="6">
    <source>
        <dbReference type="ARBA" id="ARBA00022833"/>
    </source>
</evidence>
<dbReference type="SUPFAM" id="SSF47323">
    <property type="entry name" value="Anticodon-binding domain of a subclass of class I aminoacyl-tRNA synthetases"/>
    <property type="match status" value="1"/>
</dbReference>
<keyword evidence="3" id="KW-0436">Ligase</keyword>
<keyword evidence="8" id="KW-0648">Protein biosynthesis</keyword>
<dbReference type="HAMAP" id="MF_00041">
    <property type="entry name" value="Cys_tRNA_synth"/>
    <property type="match status" value="1"/>
</dbReference>
<evidence type="ECO:0000313" key="15">
    <source>
        <dbReference type="EMBL" id="KAL0273311.1"/>
    </source>
</evidence>
<dbReference type="InterPro" id="IPR014729">
    <property type="entry name" value="Rossmann-like_a/b/a_fold"/>
</dbReference>
<evidence type="ECO:0000256" key="10">
    <source>
        <dbReference type="ARBA" id="ARBA00031499"/>
    </source>
</evidence>
<dbReference type="AlphaFoldDB" id="A0AAW2HUU1"/>
<evidence type="ECO:0000256" key="3">
    <source>
        <dbReference type="ARBA" id="ARBA00022598"/>
    </source>
</evidence>
<name>A0AAW2HUU1_9NEOP</name>
<dbReference type="EC" id="6.1.1.16" evidence="2"/>
<dbReference type="Pfam" id="PF01406">
    <property type="entry name" value="tRNA-synt_1e"/>
    <property type="match status" value="1"/>
</dbReference>
<feature type="coiled-coil region" evidence="12">
    <location>
        <begin position="163"/>
        <end position="190"/>
    </location>
</feature>
<evidence type="ECO:0000256" key="5">
    <source>
        <dbReference type="ARBA" id="ARBA00022741"/>
    </source>
</evidence>
<evidence type="ECO:0000256" key="13">
    <source>
        <dbReference type="SAM" id="MobiDB-lite"/>
    </source>
</evidence>
<evidence type="ECO:0000259" key="14">
    <source>
        <dbReference type="Pfam" id="PF01406"/>
    </source>
</evidence>
<dbReference type="CDD" id="cd00672">
    <property type="entry name" value="CysRS_core"/>
    <property type="match status" value="1"/>
</dbReference>
<dbReference type="GO" id="GO:0004817">
    <property type="term" value="F:cysteine-tRNA ligase activity"/>
    <property type="evidence" value="ECO:0007669"/>
    <property type="project" value="UniProtKB-EC"/>
</dbReference>
<dbReference type="EMBL" id="JARGDH010000003">
    <property type="protein sequence ID" value="KAL0273311.1"/>
    <property type="molecule type" value="Genomic_DNA"/>
</dbReference>
<comment type="cofactor">
    <cofactor evidence="1">
        <name>Zn(2+)</name>
        <dbReference type="ChEBI" id="CHEBI:29105"/>
    </cofactor>
</comment>
<evidence type="ECO:0000256" key="4">
    <source>
        <dbReference type="ARBA" id="ARBA00022723"/>
    </source>
</evidence>
<dbReference type="GO" id="GO:0046872">
    <property type="term" value="F:metal ion binding"/>
    <property type="evidence" value="ECO:0007669"/>
    <property type="project" value="UniProtKB-KW"/>
</dbReference>